<dbReference type="EMBL" id="PGOL01000848">
    <property type="protein sequence ID" value="PKI64173.1"/>
    <property type="molecule type" value="Genomic_DNA"/>
</dbReference>
<keyword evidence="3" id="KW-1185">Reference proteome</keyword>
<sequence>MAFLRFMGDEAEAQNYSYGLEVGGAAGVADMGGGQPLEGSGQPQRSHNTAKHGPFSSGDRTELKQVIYDWSESTDLCLSMIMYVDEIPDNFRSLDEEEL</sequence>
<gene>
    <name evidence="2" type="ORF">CRG98_015448</name>
</gene>
<organism evidence="2 3">
    <name type="scientific">Punica granatum</name>
    <name type="common">Pomegranate</name>
    <dbReference type="NCBI Taxonomy" id="22663"/>
    <lineage>
        <taxon>Eukaryota</taxon>
        <taxon>Viridiplantae</taxon>
        <taxon>Streptophyta</taxon>
        <taxon>Embryophyta</taxon>
        <taxon>Tracheophyta</taxon>
        <taxon>Spermatophyta</taxon>
        <taxon>Magnoliopsida</taxon>
        <taxon>eudicotyledons</taxon>
        <taxon>Gunneridae</taxon>
        <taxon>Pentapetalae</taxon>
        <taxon>rosids</taxon>
        <taxon>malvids</taxon>
        <taxon>Myrtales</taxon>
        <taxon>Lythraceae</taxon>
        <taxon>Punica</taxon>
    </lineage>
</organism>
<name>A0A2I0K7S8_PUNGR</name>
<evidence type="ECO:0000313" key="3">
    <source>
        <dbReference type="Proteomes" id="UP000233551"/>
    </source>
</evidence>
<reference evidence="2 3" key="1">
    <citation type="submission" date="2017-11" db="EMBL/GenBank/DDBJ databases">
        <title>De-novo sequencing of pomegranate (Punica granatum L.) genome.</title>
        <authorList>
            <person name="Akparov Z."/>
            <person name="Amiraslanov A."/>
            <person name="Hajiyeva S."/>
            <person name="Abbasov M."/>
            <person name="Kaur K."/>
            <person name="Hamwieh A."/>
            <person name="Solovyev V."/>
            <person name="Salamov A."/>
            <person name="Braich B."/>
            <person name="Kosarev P."/>
            <person name="Mahmoud A."/>
            <person name="Hajiyev E."/>
            <person name="Babayeva S."/>
            <person name="Izzatullayeva V."/>
            <person name="Mammadov A."/>
            <person name="Mammadov A."/>
            <person name="Sharifova S."/>
            <person name="Ojaghi J."/>
            <person name="Eynullazada K."/>
            <person name="Bayramov B."/>
            <person name="Abdulazimova A."/>
            <person name="Shahmuradov I."/>
        </authorList>
    </citation>
    <scope>NUCLEOTIDE SEQUENCE [LARGE SCALE GENOMIC DNA]</scope>
    <source>
        <strain evidence="3">cv. AG2017</strain>
        <tissue evidence="2">Leaf</tissue>
    </source>
</reference>
<dbReference type="STRING" id="22663.A0A2I0K7S8"/>
<accession>A0A2I0K7S8</accession>
<dbReference type="AlphaFoldDB" id="A0A2I0K7S8"/>
<protein>
    <submittedName>
        <fullName evidence="2">Uncharacterized protein</fullName>
    </submittedName>
</protein>
<proteinExistence type="predicted"/>
<feature type="region of interest" description="Disordered" evidence="1">
    <location>
        <begin position="29"/>
        <end position="58"/>
    </location>
</feature>
<evidence type="ECO:0000256" key="1">
    <source>
        <dbReference type="SAM" id="MobiDB-lite"/>
    </source>
</evidence>
<dbReference type="Proteomes" id="UP000233551">
    <property type="component" value="Unassembled WGS sequence"/>
</dbReference>
<evidence type="ECO:0000313" key="2">
    <source>
        <dbReference type="EMBL" id="PKI64173.1"/>
    </source>
</evidence>
<comment type="caution">
    <text evidence="2">The sequence shown here is derived from an EMBL/GenBank/DDBJ whole genome shotgun (WGS) entry which is preliminary data.</text>
</comment>